<evidence type="ECO:0000313" key="1">
    <source>
        <dbReference type="EMBL" id="HIH09117.1"/>
    </source>
</evidence>
<accession>A0A7J4IZ89</accession>
<dbReference type="EMBL" id="DUGC01000008">
    <property type="protein sequence ID" value="HIH09117.1"/>
    <property type="molecule type" value="Genomic_DNA"/>
</dbReference>
<protein>
    <submittedName>
        <fullName evidence="1">Uncharacterized protein</fullName>
    </submittedName>
</protein>
<dbReference type="AlphaFoldDB" id="A0A7J4IZ89"/>
<comment type="caution">
    <text evidence="1">The sequence shown here is derived from an EMBL/GenBank/DDBJ whole genome shotgun (WGS) entry which is preliminary data.</text>
</comment>
<sequence length="194" mass="22381">MPKKQQRGERRTNNIRGIARTVFTGTRRITAPNSAAIFSLSDILIKRALGTQEHITEKLTAMGRHRASLFYWIGERNVRPALPISSVIRITERLLAELPDYMKRNKSKMDAQWKDVLEKLNTGIPQEHESMVRYLDETHDANRQIPITLDLIKMAFAIHEDTMAHEMGKRRFAKYAADFETGKNEIIRLHSGNQ</sequence>
<name>A0A7J4IZ89_9ARCH</name>
<evidence type="ECO:0000313" key="2">
    <source>
        <dbReference type="Proteomes" id="UP000565078"/>
    </source>
</evidence>
<organism evidence="1 2">
    <name type="scientific">Candidatus Iainarchaeum sp</name>
    <dbReference type="NCBI Taxonomy" id="3101447"/>
    <lineage>
        <taxon>Archaea</taxon>
        <taxon>Candidatus Iainarchaeota</taxon>
        <taxon>Candidatus Iainarchaeia</taxon>
        <taxon>Candidatus Iainarchaeales</taxon>
        <taxon>Candidatus Iainarchaeaceae</taxon>
        <taxon>Candidatus Iainarchaeum</taxon>
    </lineage>
</organism>
<proteinExistence type="predicted"/>
<reference evidence="2" key="1">
    <citation type="journal article" date="2020" name="bioRxiv">
        <title>A rank-normalized archaeal taxonomy based on genome phylogeny resolves widespread incomplete and uneven classifications.</title>
        <authorList>
            <person name="Rinke C."/>
            <person name="Chuvochina M."/>
            <person name="Mussig A.J."/>
            <person name="Chaumeil P.-A."/>
            <person name="Waite D.W."/>
            <person name="Whitman W.B."/>
            <person name="Parks D.H."/>
            <person name="Hugenholtz P."/>
        </authorList>
    </citation>
    <scope>NUCLEOTIDE SEQUENCE [LARGE SCALE GENOMIC DNA]</scope>
</reference>
<dbReference type="Proteomes" id="UP000565078">
    <property type="component" value="Unassembled WGS sequence"/>
</dbReference>
<gene>
    <name evidence="1" type="ORF">HA254_00435</name>
</gene>